<gene>
    <name evidence="1" type="ORF">LCGC14_2974010</name>
</gene>
<comment type="caution">
    <text evidence="1">The sequence shown here is derived from an EMBL/GenBank/DDBJ whole genome shotgun (WGS) entry which is preliminary data.</text>
</comment>
<sequence>GSWDKKHCRGCGRECTSCTLYNMEINRHKEVETFKETMKNLYFKAKNTIIEKGHLKEIEFYKNIPKIEDLDKIFFFREYVWVVINSGMKNQVAEKIFKAFWNNNKTYNFDAINHPNKNMAIKKVYNRLGFYFDHLLQSKNKLKFLKNLPHIGDITKYHLAKNLGLNFAKPDRHLVRIANLFGYNNVQDFCEIISELSHDKIGVVDLVFWRYANLTKNYLEIFEREAGVSRTENNKRIKKGV</sequence>
<feature type="non-terminal residue" evidence="1">
    <location>
        <position position="1"/>
    </location>
</feature>
<accession>A0A0F8ZG94</accession>
<evidence type="ECO:0000313" key="1">
    <source>
        <dbReference type="EMBL" id="KKK65449.1"/>
    </source>
</evidence>
<evidence type="ECO:0008006" key="2">
    <source>
        <dbReference type="Google" id="ProtNLM"/>
    </source>
</evidence>
<proteinExistence type="predicted"/>
<dbReference type="AlphaFoldDB" id="A0A0F8ZG94"/>
<dbReference type="EMBL" id="LAZR01060550">
    <property type="protein sequence ID" value="KKK65449.1"/>
    <property type="molecule type" value="Genomic_DNA"/>
</dbReference>
<protein>
    <recommendedName>
        <fullName evidence="2">HhH-GPD domain-containing protein</fullName>
    </recommendedName>
</protein>
<reference evidence="1" key="1">
    <citation type="journal article" date="2015" name="Nature">
        <title>Complex archaea that bridge the gap between prokaryotes and eukaryotes.</title>
        <authorList>
            <person name="Spang A."/>
            <person name="Saw J.H."/>
            <person name="Jorgensen S.L."/>
            <person name="Zaremba-Niedzwiedzka K."/>
            <person name="Martijn J."/>
            <person name="Lind A.E."/>
            <person name="van Eijk R."/>
            <person name="Schleper C."/>
            <person name="Guy L."/>
            <person name="Ettema T.J."/>
        </authorList>
    </citation>
    <scope>NUCLEOTIDE SEQUENCE</scope>
</reference>
<name>A0A0F8ZG94_9ZZZZ</name>
<organism evidence="1">
    <name type="scientific">marine sediment metagenome</name>
    <dbReference type="NCBI Taxonomy" id="412755"/>
    <lineage>
        <taxon>unclassified sequences</taxon>
        <taxon>metagenomes</taxon>
        <taxon>ecological metagenomes</taxon>
    </lineage>
</organism>